<feature type="transmembrane region" description="Helical" evidence="1">
    <location>
        <begin position="12"/>
        <end position="29"/>
    </location>
</feature>
<keyword evidence="3" id="KW-1185">Reference proteome</keyword>
<organism evidence="2 3">
    <name type="scientific">Pseudacidovorax intermedius</name>
    <dbReference type="NCBI Taxonomy" id="433924"/>
    <lineage>
        <taxon>Bacteria</taxon>
        <taxon>Pseudomonadati</taxon>
        <taxon>Pseudomonadota</taxon>
        <taxon>Betaproteobacteria</taxon>
        <taxon>Burkholderiales</taxon>
        <taxon>Comamonadaceae</taxon>
        <taxon>Pseudacidovorax</taxon>
    </lineage>
</organism>
<dbReference type="Proteomes" id="UP000072741">
    <property type="component" value="Unassembled WGS sequence"/>
</dbReference>
<dbReference type="RefSeq" id="WP_058640358.1">
    <property type="nucleotide sequence ID" value="NZ_LDSL01000016.1"/>
</dbReference>
<protein>
    <submittedName>
        <fullName evidence="2">Uncharacterized protein</fullName>
    </submittedName>
</protein>
<evidence type="ECO:0000313" key="2">
    <source>
        <dbReference type="EMBL" id="KTT27405.1"/>
    </source>
</evidence>
<dbReference type="AlphaFoldDB" id="A0A147HBP3"/>
<dbReference type="OrthoDB" id="8900379at2"/>
<accession>A0A147HBP3</accession>
<sequence>MDTQFAAWERWVLVGAAVLAGLVLLLRLLEILRDRRRRRARIGAARVRATQSMPLQTGAHPPQAGQRWPDASQQMPDAGMYENPHPQLRIQYTDIYGQASEKVIAVERLDLYRQVVVFRGTEREDLRTLPLGRISLAREAASGQRFSMGLWVEQMRRQARSRGEDGGSAAAPS</sequence>
<keyword evidence="1" id="KW-0472">Membrane</keyword>
<proteinExistence type="predicted"/>
<evidence type="ECO:0000313" key="3">
    <source>
        <dbReference type="Proteomes" id="UP000072741"/>
    </source>
</evidence>
<evidence type="ECO:0000256" key="1">
    <source>
        <dbReference type="SAM" id="Phobius"/>
    </source>
</evidence>
<keyword evidence="1" id="KW-1133">Transmembrane helix</keyword>
<comment type="caution">
    <text evidence="2">The sequence shown here is derived from an EMBL/GenBank/DDBJ whole genome shotgun (WGS) entry which is preliminary data.</text>
</comment>
<name>A0A147HBP3_9BURK</name>
<dbReference type="EMBL" id="LDSL01000016">
    <property type="protein sequence ID" value="KTT27405.1"/>
    <property type="molecule type" value="Genomic_DNA"/>
</dbReference>
<gene>
    <name evidence="2" type="ORF">NS331_02045</name>
</gene>
<keyword evidence="1" id="KW-0812">Transmembrane</keyword>
<reference evidence="2 3" key="1">
    <citation type="journal article" date="2016" name="Front. Microbiol.">
        <title>Genomic Resource of Rice Seed Associated Bacteria.</title>
        <authorList>
            <person name="Midha S."/>
            <person name="Bansal K."/>
            <person name="Sharma S."/>
            <person name="Kumar N."/>
            <person name="Patil P.P."/>
            <person name="Chaudhry V."/>
            <person name="Patil P.B."/>
        </authorList>
    </citation>
    <scope>NUCLEOTIDE SEQUENCE [LARGE SCALE GENOMIC DNA]</scope>
    <source>
        <strain evidence="2 3">NS331</strain>
    </source>
</reference>